<dbReference type="AlphaFoldDB" id="A0A0L0G3L7"/>
<dbReference type="Proteomes" id="UP000054560">
    <property type="component" value="Unassembled WGS sequence"/>
</dbReference>
<dbReference type="GeneID" id="25904642"/>
<reference evidence="1 2" key="1">
    <citation type="submission" date="2011-02" db="EMBL/GenBank/DDBJ databases">
        <title>The Genome Sequence of Sphaeroforma arctica JP610.</title>
        <authorList>
            <consortium name="The Broad Institute Genome Sequencing Platform"/>
            <person name="Russ C."/>
            <person name="Cuomo C."/>
            <person name="Young S.K."/>
            <person name="Zeng Q."/>
            <person name="Gargeya S."/>
            <person name="Alvarado L."/>
            <person name="Berlin A."/>
            <person name="Chapman S.B."/>
            <person name="Chen Z."/>
            <person name="Freedman E."/>
            <person name="Gellesch M."/>
            <person name="Goldberg J."/>
            <person name="Griggs A."/>
            <person name="Gujja S."/>
            <person name="Heilman E."/>
            <person name="Heiman D."/>
            <person name="Howarth C."/>
            <person name="Mehta T."/>
            <person name="Neiman D."/>
            <person name="Pearson M."/>
            <person name="Roberts A."/>
            <person name="Saif S."/>
            <person name="Shea T."/>
            <person name="Shenoy N."/>
            <person name="Sisk P."/>
            <person name="Stolte C."/>
            <person name="Sykes S."/>
            <person name="White J."/>
            <person name="Yandava C."/>
            <person name="Burger G."/>
            <person name="Gray M.W."/>
            <person name="Holland P.W.H."/>
            <person name="King N."/>
            <person name="Lang F.B.F."/>
            <person name="Roger A.J."/>
            <person name="Ruiz-Trillo I."/>
            <person name="Haas B."/>
            <person name="Nusbaum C."/>
            <person name="Birren B."/>
        </authorList>
    </citation>
    <scope>NUCLEOTIDE SEQUENCE [LARGE SCALE GENOMIC DNA]</scope>
    <source>
        <strain evidence="1 2">JP610</strain>
    </source>
</reference>
<dbReference type="RefSeq" id="XP_014157542.1">
    <property type="nucleotide sequence ID" value="XM_014302067.1"/>
</dbReference>
<keyword evidence="2" id="KW-1185">Reference proteome</keyword>
<organism evidence="1 2">
    <name type="scientific">Sphaeroforma arctica JP610</name>
    <dbReference type="NCBI Taxonomy" id="667725"/>
    <lineage>
        <taxon>Eukaryota</taxon>
        <taxon>Ichthyosporea</taxon>
        <taxon>Ichthyophonida</taxon>
        <taxon>Sphaeroforma</taxon>
    </lineage>
</organism>
<proteinExistence type="predicted"/>
<evidence type="ECO:0000313" key="1">
    <source>
        <dbReference type="EMBL" id="KNC83640.1"/>
    </source>
</evidence>
<name>A0A0L0G3L7_9EUKA</name>
<sequence>MSQSYAAAGSLTDAESLNLRRKVALALAIIRNKSDSRTGRQHAQYLARFYQARNDQKRMRVASIQQLLHLEKQNNTMLKLALRSQMQLQCHAESSPDDNIDNGSVHSENTLLFPLNFVEDIDSGADNLTQAQSYKQDAVFISKGIRNVSPAKFLIVAVTRFPSNGCCAYVNLDKI</sequence>
<evidence type="ECO:0000313" key="2">
    <source>
        <dbReference type="Proteomes" id="UP000054560"/>
    </source>
</evidence>
<dbReference type="EMBL" id="KQ241819">
    <property type="protein sequence ID" value="KNC83640.1"/>
    <property type="molecule type" value="Genomic_DNA"/>
</dbReference>
<gene>
    <name evidence="1" type="ORF">SARC_04138</name>
</gene>
<protein>
    <submittedName>
        <fullName evidence="1">Uncharacterized protein</fullName>
    </submittedName>
</protein>
<accession>A0A0L0G3L7</accession>